<dbReference type="RefSeq" id="WP_049641288.1">
    <property type="nucleotide sequence ID" value="NZ_LFTY01000001.1"/>
</dbReference>
<feature type="transmembrane region" description="Helical" evidence="1">
    <location>
        <begin position="69"/>
        <end position="91"/>
    </location>
</feature>
<protein>
    <submittedName>
        <fullName evidence="2">Uncharacterized protein</fullName>
    </submittedName>
</protein>
<proteinExistence type="predicted"/>
<name>A0A0J9EER5_9RHOB</name>
<keyword evidence="1" id="KW-0472">Membrane</keyword>
<feature type="transmembrane region" description="Helical" evidence="1">
    <location>
        <begin position="12"/>
        <end position="34"/>
    </location>
</feature>
<evidence type="ECO:0000313" key="3">
    <source>
        <dbReference type="Proteomes" id="UP000037178"/>
    </source>
</evidence>
<dbReference type="EMBL" id="LFTY01000001">
    <property type="protein sequence ID" value="KMW60179.1"/>
    <property type="molecule type" value="Genomic_DNA"/>
</dbReference>
<evidence type="ECO:0000256" key="1">
    <source>
        <dbReference type="SAM" id="Phobius"/>
    </source>
</evidence>
<dbReference type="Proteomes" id="UP000037178">
    <property type="component" value="Unassembled WGS sequence"/>
</dbReference>
<keyword evidence="3" id="KW-1185">Reference proteome</keyword>
<organism evidence="2 3">
    <name type="scientific">Candidatus Rhodobacter oscarellae</name>
    <dbReference type="NCBI Taxonomy" id="1675527"/>
    <lineage>
        <taxon>Bacteria</taxon>
        <taxon>Pseudomonadati</taxon>
        <taxon>Pseudomonadota</taxon>
        <taxon>Alphaproteobacteria</taxon>
        <taxon>Rhodobacterales</taxon>
        <taxon>Rhodobacter group</taxon>
        <taxon>Rhodobacter</taxon>
    </lineage>
</organism>
<accession>A0A0J9EER5</accession>
<reference evidence="2 3" key="1">
    <citation type="submission" date="2015-06" db="EMBL/GenBank/DDBJ databases">
        <title>Draft genome sequence of an Alphaproteobacteria species associated to the Mediterranean sponge Oscarella lobularis.</title>
        <authorList>
            <person name="Jourda C."/>
            <person name="Santini S."/>
            <person name="Claverie J.-M."/>
        </authorList>
    </citation>
    <scope>NUCLEOTIDE SEQUENCE [LARGE SCALE GENOMIC DNA]</scope>
    <source>
        <strain evidence="2">IGS</strain>
    </source>
</reference>
<keyword evidence="1" id="KW-1133">Transmembrane helix</keyword>
<dbReference type="STRING" id="1675527.AIOL_000332"/>
<evidence type="ECO:0000313" key="2">
    <source>
        <dbReference type="EMBL" id="KMW60179.1"/>
    </source>
</evidence>
<sequence>MTLQTATKLAAWLLALYAVGYSGLLLLLLGQIVVVGGVPLLFLLPAGAAIAAIWRLGKVEAGVHRGADFLIALALAVAALGFGLITVVIGFEAPLRGAIGFIQLVGFLAMPTVLSGWMAVVYIRSGWRWFRPPPVVDAGVFE</sequence>
<dbReference type="PATRIC" id="fig|1675527.3.peg.379"/>
<feature type="transmembrane region" description="Helical" evidence="1">
    <location>
        <begin position="40"/>
        <end position="57"/>
    </location>
</feature>
<feature type="transmembrane region" description="Helical" evidence="1">
    <location>
        <begin position="97"/>
        <end position="123"/>
    </location>
</feature>
<dbReference type="AlphaFoldDB" id="A0A0J9EER5"/>
<keyword evidence="1" id="KW-0812">Transmembrane</keyword>
<gene>
    <name evidence="2" type="ORF">AIOL_000332</name>
</gene>
<comment type="caution">
    <text evidence="2">The sequence shown here is derived from an EMBL/GenBank/DDBJ whole genome shotgun (WGS) entry which is preliminary data.</text>
</comment>